<dbReference type="Proteomes" id="UP000298652">
    <property type="component" value="Chromosome 6"/>
</dbReference>
<keyword evidence="3" id="KW-1185">Reference proteome</keyword>
<gene>
    <name evidence="1" type="ORF">SEVIR_6G062700v2</name>
    <name evidence="2" type="ORF">SEVIR_6G063300v2</name>
</gene>
<protein>
    <submittedName>
        <fullName evidence="1">Uncharacterized protein</fullName>
    </submittedName>
</protein>
<accession>A0A4U6U6J1</accession>
<evidence type="ECO:0000313" key="2">
    <source>
        <dbReference type="EMBL" id="TKW09007.1"/>
    </source>
</evidence>
<evidence type="ECO:0000313" key="1">
    <source>
        <dbReference type="EMBL" id="TKW08999.1"/>
    </source>
</evidence>
<organism evidence="1 3">
    <name type="scientific">Setaria viridis</name>
    <name type="common">Green bristlegrass</name>
    <name type="synonym">Setaria italica subsp. viridis</name>
    <dbReference type="NCBI Taxonomy" id="4556"/>
    <lineage>
        <taxon>Eukaryota</taxon>
        <taxon>Viridiplantae</taxon>
        <taxon>Streptophyta</taxon>
        <taxon>Embryophyta</taxon>
        <taxon>Tracheophyta</taxon>
        <taxon>Spermatophyta</taxon>
        <taxon>Magnoliopsida</taxon>
        <taxon>Liliopsida</taxon>
        <taxon>Poales</taxon>
        <taxon>Poaceae</taxon>
        <taxon>PACMAD clade</taxon>
        <taxon>Panicoideae</taxon>
        <taxon>Panicodae</taxon>
        <taxon>Paniceae</taxon>
        <taxon>Cenchrinae</taxon>
        <taxon>Setaria</taxon>
    </lineage>
</organism>
<name>A0A4U6U6J1_SETVI</name>
<evidence type="ECO:0000313" key="3">
    <source>
        <dbReference type="Proteomes" id="UP000298652"/>
    </source>
</evidence>
<sequence>MILYFSLLILGDYHRGMLSACYDSILGPQATVQRGSNGGSEP</sequence>
<dbReference type="Gramene" id="TKW09007">
    <property type="protein sequence ID" value="TKW09007"/>
    <property type="gene ID" value="SEVIR_6G063300v2"/>
</dbReference>
<reference evidence="1 3" key="1">
    <citation type="submission" date="2019-03" db="EMBL/GenBank/DDBJ databases">
        <title>WGS assembly of Setaria viridis.</title>
        <authorList>
            <person name="Huang P."/>
            <person name="Jenkins J."/>
            <person name="Grimwood J."/>
            <person name="Barry K."/>
            <person name="Healey A."/>
            <person name="Mamidi S."/>
            <person name="Sreedasyam A."/>
            <person name="Shu S."/>
            <person name="Feldman M."/>
            <person name="Wu J."/>
            <person name="Yu Y."/>
            <person name="Chen C."/>
            <person name="Johnson J."/>
            <person name="Rokhsar D."/>
            <person name="Baxter I."/>
            <person name="Schmutz J."/>
            <person name="Brutnell T."/>
            <person name="Kellogg E."/>
        </authorList>
    </citation>
    <scope>NUCLEOTIDE SEQUENCE [LARGE SCALE GENOMIC DNA]</scope>
    <source>
        <strain evidence="3">cv. A10</strain>
    </source>
</reference>
<dbReference type="EMBL" id="CM016557">
    <property type="protein sequence ID" value="TKW09007.1"/>
    <property type="molecule type" value="Genomic_DNA"/>
</dbReference>
<dbReference type="EMBL" id="CM016557">
    <property type="protein sequence ID" value="TKW08999.1"/>
    <property type="molecule type" value="Genomic_DNA"/>
</dbReference>
<proteinExistence type="predicted"/>
<dbReference type="Gramene" id="TKW08999">
    <property type="protein sequence ID" value="TKW08999"/>
    <property type="gene ID" value="SEVIR_6G062700v2"/>
</dbReference>
<dbReference type="AlphaFoldDB" id="A0A4U6U6J1"/>